<evidence type="ECO:0000313" key="2">
    <source>
        <dbReference type="Proteomes" id="UP000662618"/>
    </source>
</evidence>
<accession>A0A9N8MDW7</accession>
<comment type="caution">
    <text evidence="1">The sequence shown here is derived from an EMBL/GenBank/DDBJ whole genome shotgun (WGS) entry which is preliminary data.</text>
</comment>
<name>A0A9N8MDW7_9FLAO</name>
<protein>
    <submittedName>
        <fullName evidence="1">Uncharacterized protein</fullName>
    </submittedName>
</protein>
<dbReference type="AlphaFoldDB" id="A0A9N8MDW7"/>
<sequence length="108" mass="12608">MDTPILSGNKRSSLYFNKIDIYADRMEAKGIFLPKKTIKRADILSWTSVNKKLNNGLVSWTEFTIYTAKTSYMIKNLHWNNYNELVANLSEGKVRDTAKEEKIYKSFF</sequence>
<keyword evidence="2" id="KW-1185">Reference proteome</keyword>
<reference evidence="1" key="1">
    <citation type="submission" date="2020-12" db="EMBL/GenBank/DDBJ databases">
        <authorList>
            <person name="Rodrigo-Torres L."/>
            <person name="Arahal R. D."/>
            <person name="Lucena T."/>
        </authorList>
    </citation>
    <scope>NUCLEOTIDE SEQUENCE</scope>
    <source>
        <strain evidence="1">CECT 9390</strain>
    </source>
</reference>
<organism evidence="1 2">
    <name type="scientific">Chryseobacterium aquaeductus</name>
    <dbReference type="NCBI Taxonomy" id="2675056"/>
    <lineage>
        <taxon>Bacteria</taxon>
        <taxon>Pseudomonadati</taxon>
        <taxon>Bacteroidota</taxon>
        <taxon>Flavobacteriia</taxon>
        <taxon>Flavobacteriales</taxon>
        <taxon>Weeksellaceae</taxon>
        <taxon>Chryseobacterium group</taxon>
        <taxon>Chryseobacterium</taxon>
    </lineage>
</organism>
<dbReference type="Proteomes" id="UP000662618">
    <property type="component" value="Unassembled WGS sequence"/>
</dbReference>
<dbReference type="RefSeq" id="WP_162086947.1">
    <property type="nucleotide sequence ID" value="NZ_CAJIMS010000001.1"/>
</dbReference>
<dbReference type="EMBL" id="CAJIMS010000001">
    <property type="protein sequence ID" value="CAD7798953.1"/>
    <property type="molecule type" value="Genomic_DNA"/>
</dbReference>
<proteinExistence type="predicted"/>
<gene>
    <name evidence="1" type="ORF">CHRY9390_00412</name>
</gene>
<evidence type="ECO:0000313" key="1">
    <source>
        <dbReference type="EMBL" id="CAD7798953.1"/>
    </source>
</evidence>